<evidence type="ECO:0000313" key="2">
    <source>
        <dbReference type="Proteomes" id="UP000284605"/>
    </source>
</evidence>
<dbReference type="PIRSF" id="PIRSF015268">
    <property type="entry name" value="Virulence_RhuM"/>
    <property type="match status" value="1"/>
</dbReference>
<protein>
    <submittedName>
        <fullName evidence="1">Cell filamentation protein Fic</fullName>
    </submittedName>
</protein>
<accession>A0A418WJC8</accession>
<reference evidence="1 2" key="1">
    <citation type="submission" date="2018-09" db="EMBL/GenBank/DDBJ databases">
        <authorList>
            <person name="Zhu H."/>
        </authorList>
    </citation>
    <scope>NUCLEOTIDE SEQUENCE [LARGE SCALE GENOMIC DNA]</scope>
    <source>
        <strain evidence="1 2">K1W22B-8</strain>
    </source>
</reference>
<dbReference type="InterPro" id="IPR011204">
    <property type="entry name" value="Virulence_RhuM-like"/>
</dbReference>
<evidence type="ECO:0000313" key="1">
    <source>
        <dbReference type="EMBL" id="RJF90156.1"/>
    </source>
</evidence>
<sequence length="355" mass="41151">MADKGLPREGEILLYTGAGGHVRVEVLFEEESFWLTQKRMAELFEVSVPTISYHLKEIFDSGELQRESTVRKFLTVRVEGDREVSREIEFYNVDAIIAVGYRVNSRQATQFRIWATSVLREFIVKGFALDDERMKLAKRFGKDYFDELLERIREIRASERRFYLKITDIYEQCSIDYARDAEVTQRFFKVVQNKLHWAITGNTAAEIISARADAAKPNMGLQTWKNAPGGKILKSDVAVAKNYMSETEMKDLERIVSMYLDYAENQARRQIPMKMNDWVQKLDAFLTFNEYEILKDAGKVSHEVAKALAEQAYESFRVIQDANFESDFEREATQAIARAKVEKPRRARKPKSDGD</sequence>
<dbReference type="RefSeq" id="WP_119782463.1">
    <property type="nucleotide sequence ID" value="NZ_QYUK01000011.1"/>
</dbReference>
<dbReference type="OrthoDB" id="9802752at2"/>
<dbReference type="EMBL" id="QYUK01000011">
    <property type="protein sequence ID" value="RJF90156.1"/>
    <property type="molecule type" value="Genomic_DNA"/>
</dbReference>
<comment type="caution">
    <text evidence="1">The sequence shown here is derived from an EMBL/GenBank/DDBJ whole genome shotgun (WGS) entry which is preliminary data.</text>
</comment>
<keyword evidence="2" id="KW-1185">Reference proteome</keyword>
<dbReference type="Pfam" id="PF13310">
    <property type="entry name" value="Virulence_RhuM"/>
    <property type="match status" value="1"/>
</dbReference>
<name>A0A418WJC8_9PROT</name>
<dbReference type="PANTHER" id="PTHR35810">
    <property type="entry name" value="CYTOPLASMIC PROTEIN-RELATED"/>
    <property type="match status" value="1"/>
</dbReference>
<gene>
    <name evidence="1" type="ORF">D3874_23935</name>
</gene>
<organism evidence="1 2">
    <name type="scientific">Oleomonas cavernae</name>
    <dbReference type="NCBI Taxonomy" id="2320859"/>
    <lineage>
        <taxon>Bacteria</taxon>
        <taxon>Pseudomonadati</taxon>
        <taxon>Pseudomonadota</taxon>
        <taxon>Alphaproteobacteria</taxon>
        <taxon>Acetobacterales</taxon>
        <taxon>Acetobacteraceae</taxon>
        <taxon>Oleomonas</taxon>
    </lineage>
</organism>
<dbReference type="Proteomes" id="UP000284605">
    <property type="component" value="Unassembled WGS sequence"/>
</dbReference>
<proteinExistence type="predicted"/>
<dbReference type="PANTHER" id="PTHR35810:SF1">
    <property type="entry name" value="CYTOPLASMIC PROTEIN"/>
    <property type="match status" value="1"/>
</dbReference>
<dbReference type="AlphaFoldDB" id="A0A418WJC8"/>